<gene>
    <name evidence="10" type="ORF">DCM90_09145</name>
</gene>
<dbReference type="EMBL" id="QCXQ01000006">
    <property type="protein sequence ID" value="PWF99596.1"/>
    <property type="molecule type" value="Genomic_DNA"/>
</dbReference>
<feature type="domain" description="Mechanosensitive ion channel transmembrane helices 2/3" evidence="9">
    <location>
        <begin position="94"/>
        <end position="135"/>
    </location>
</feature>
<protein>
    <submittedName>
        <fullName evidence="10">Mechanosensitive ion channel protein MscS</fullName>
    </submittedName>
</protein>
<keyword evidence="4 7" id="KW-0812">Transmembrane</keyword>
<name>A0A2V1MX47_9LACO</name>
<comment type="subcellular location">
    <subcellularLocation>
        <location evidence="1">Cell membrane</location>
        <topology evidence="1">Multi-pass membrane protein</topology>
    </subcellularLocation>
</comment>
<dbReference type="SUPFAM" id="SSF50182">
    <property type="entry name" value="Sm-like ribonucleoproteins"/>
    <property type="match status" value="1"/>
</dbReference>
<proteinExistence type="inferred from homology"/>
<dbReference type="GO" id="GO:0008381">
    <property type="term" value="F:mechanosensitive monoatomic ion channel activity"/>
    <property type="evidence" value="ECO:0007669"/>
    <property type="project" value="InterPro"/>
</dbReference>
<evidence type="ECO:0000259" key="9">
    <source>
        <dbReference type="Pfam" id="PF21088"/>
    </source>
</evidence>
<dbReference type="Pfam" id="PF00924">
    <property type="entry name" value="MS_channel_2nd"/>
    <property type="match status" value="1"/>
</dbReference>
<dbReference type="PANTHER" id="PTHR30460:SF0">
    <property type="entry name" value="MODERATE CONDUCTANCE MECHANOSENSITIVE CHANNEL YBIO"/>
    <property type="match status" value="1"/>
</dbReference>
<feature type="transmembrane region" description="Helical" evidence="7">
    <location>
        <begin position="43"/>
        <end position="66"/>
    </location>
</feature>
<accession>A0A2V1MX47</accession>
<evidence type="ECO:0000256" key="7">
    <source>
        <dbReference type="SAM" id="Phobius"/>
    </source>
</evidence>
<dbReference type="Gene3D" id="2.30.30.60">
    <property type="match status" value="1"/>
</dbReference>
<dbReference type="SUPFAM" id="SSF82861">
    <property type="entry name" value="Mechanosensitive channel protein MscS (YggB), transmembrane region"/>
    <property type="match status" value="1"/>
</dbReference>
<evidence type="ECO:0000256" key="6">
    <source>
        <dbReference type="ARBA" id="ARBA00023136"/>
    </source>
</evidence>
<dbReference type="InterPro" id="IPR011014">
    <property type="entry name" value="MscS_channel_TM-2"/>
</dbReference>
<dbReference type="Proteomes" id="UP000245080">
    <property type="component" value="Unassembled WGS sequence"/>
</dbReference>
<evidence type="ECO:0000256" key="2">
    <source>
        <dbReference type="ARBA" id="ARBA00008017"/>
    </source>
</evidence>
<dbReference type="InterPro" id="IPR010920">
    <property type="entry name" value="LSM_dom_sf"/>
</dbReference>
<feature type="domain" description="Mechanosensitive ion channel MscS" evidence="8">
    <location>
        <begin position="138"/>
        <end position="201"/>
    </location>
</feature>
<evidence type="ECO:0000259" key="8">
    <source>
        <dbReference type="Pfam" id="PF00924"/>
    </source>
</evidence>
<dbReference type="Pfam" id="PF21088">
    <property type="entry name" value="MS_channel_1st"/>
    <property type="match status" value="1"/>
</dbReference>
<reference evidence="10 11" key="1">
    <citation type="journal article" date="2018" name="Int. J. Syst. Evol. Microbiol.">
        <title>Lactobacillus bambusae sp. nov., isolated from a traditional fermented Ma-bamboo shoots of Taiwan.</title>
        <authorList>
            <person name="Wang L.-T."/>
        </authorList>
    </citation>
    <scope>NUCLEOTIDE SEQUENCE [LARGE SCALE GENOMIC DNA]</scope>
    <source>
        <strain evidence="10 11">BS-W1</strain>
    </source>
</reference>
<evidence type="ECO:0000256" key="3">
    <source>
        <dbReference type="ARBA" id="ARBA00022475"/>
    </source>
</evidence>
<evidence type="ECO:0000313" key="11">
    <source>
        <dbReference type="Proteomes" id="UP000245080"/>
    </source>
</evidence>
<dbReference type="Gene3D" id="3.30.70.100">
    <property type="match status" value="1"/>
</dbReference>
<dbReference type="PANTHER" id="PTHR30460">
    <property type="entry name" value="MODERATE CONDUCTANCE MECHANOSENSITIVE CHANNEL YBIO"/>
    <property type="match status" value="1"/>
</dbReference>
<comment type="caution">
    <text evidence="10">The sequence shown here is derived from an EMBL/GenBank/DDBJ whole genome shotgun (WGS) entry which is preliminary data.</text>
</comment>
<dbReference type="InterPro" id="IPR045276">
    <property type="entry name" value="YbiO_bact"/>
</dbReference>
<dbReference type="RefSeq" id="WP_109251054.1">
    <property type="nucleotide sequence ID" value="NZ_QCXQ01000006.1"/>
</dbReference>
<keyword evidence="5 7" id="KW-1133">Transmembrane helix</keyword>
<dbReference type="InterPro" id="IPR006685">
    <property type="entry name" value="MscS_channel_2nd"/>
</dbReference>
<dbReference type="OrthoDB" id="9809206at2"/>
<organism evidence="10 11">
    <name type="scientific">Levilactobacillus bambusae</name>
    <dbReference type="NCBI Taxonomy" id="2024736"/>
    <lineage>
        <taxon>Bacteria</taxon>
        <taxon>Bacillati</taxon>
        <taxon>Bacillota</taxon>
        <taxon>Bacilli</taxon>
        <taxon>Lactobacillales</taxon>
        <taxon>Lactobacillaceae</taxon>
        <taxon>Levilactobacillus</taxon>
    </lineage>
</organism>
<dbReference type="Gene3D" id="1.10.287.1260">
    <property type="match status" value="1"/>
</dbReference>
<keyword evidence="11" id="KW-1185">Reference proteome</keyword>
<dbReference type="InterPro" id="IPR049142">
    <property type="entry name" value="MS_channel_1st"/>
</dbReference>
<evidence type="ECO:0000256" key="4">
    <source>
        <dbReference type="ARBA" id="ARBA00022692"/>
    </source>
</evidence>
<sequence length="310" mass="34200">MARLLAQSISSTPKIDTKGIESYFQHFDWKILLNHLWSRLGQIIFLTLILWLISRIGLRIIGHAFRRYFKVDKTDKNLEHVSNRAKTIYSLVTNLFRYTILFFWIYALLSTLGVPVGTLVASAGIFSLAIGLGAQGFVSDLVTGVSILVEQQFDVGDIVTIGTITGRVTSVGLRITEVTALNGTVNFIPNRDITIVSNMSRNPMRAIMQIFIYSNTPIEKLNTIITQVNNDKVPNYPDIIGEPSITGTLQNQEGILVYQVVIETVPGKAIPIQADFLAAYLSAIQKAGISLPTVTQAVNVNNYEAPSTPS</sequence>
<keyword evidence="3" id="KW-1003">Cell membrane</keyword>
<dbReference type="InterPro" id="IPR023408">
    <property type="entry name" value="MscS_beta-dom_sf"/>
</dbReference>
<evidence type="ECO:0000256" key="5">
    <source>
        <dbReference type="ARBA" id="ARBA00022989"/>
    </source>
</evidence>
<evidence type="ECO:0000256" key="1">
    <source>
        <dbReference type="ARBA" id="ARBA00004651"/>
    </source>
</evidence>
<keyword evidence="6 7" id="KW-0472">Membrane</keyword>
<dbReference type="GO" id="GO:0005886">
    <property type="term" value="C:plasma membrane"/>
    <property type="evidence" value="ECO:0007669"/>
    <property type="project" value="UniProtKB-SubCell"/>
</dbReference>
<dbReference type="AlphaFoldDB" id="A0A2V1MX47"/>
<comment type="similarity">
    <text evidence="2">Belongs to the MscS (TC 1.A.23) family.</text>
</comment>
<evidence type="ECO:0000313" key="10">
    <source>
        <dbReference type="EMBL" id="PWF99596.1"/>
    </source>
</evidence>